<proteinExistence type="predicted"/>
<feature type="chain" id="PRO_5038681212" description="DUF4890 domain-containing protein" evidence="2">
    <location>
        <begin position="22"/>
        <end position="164"/>
    </location>
</feature>
<keyword evidence="2" id="KW-0732">Signal</keyword>
<name>A0A9E2P1M2_9BACT</name>
<comment type="caution">
    <text evidence="3">The sequence shown here is derived from an EMBL/GenBank/DDBJ whole genome shotgun (WGS) entry which is preliminary data.</text>
</comment>
<evidence type="ECO:0000313" key="4">
    <source>
        <dbReference type="Proteomes" id="UP000823865"/>
    </source>
</evidence>
<gene>
    <name evidence="3" type="ORF">H9789_08745</name>
</gene>
<organism evidence="3 4">
    <name type="scientific">Candidatus Paraprevotella stercoravium</name>
    <dbReference type="NCBI Taxonomy" id="2838725"/>
    <lineage>
        <taxon>Bacteria</taxon>
        <taxon>Pseudomonadati</taxon>
        <taxon>Bacteroidota</taxon>
        <taxon>Bacteroidia</taxon>
        <taxon>Bacteroidales</taxon>
        <taxon>Prevotellaceae</taxon>
        <taxon>Paraprevotella</taxon>
    </lineage>
</organism>
<evidence type="ECO:0000256" key="1">
    <source>
        <dbReference type="SAM" id="MobiDB-lite"/>
    </source>
</evidence>
<dbReference type="Proteomes" id="UP000823865">
    <property type="component" value="Unassembled WGS sequence"/>
</dbReference>
<sequence>MMKKMFLGAAFALMLAMPANAQRNQNAQNMSPEQAIEMKTNRMAKRLMLDDATTAKFAPIYKEYLTELQNCVKNCPNAANCPANGQKCAAMTDADIEKCMEQRFDMQQKKLDIRKNYYKKLKSVLNMKQMQTLFCAPAGPGRNGQCPLGNKKPAQRKQMKRNMQ</sequence>
<feature type="signal peptide" evidence="2">
    <location>
        <begin position="1"/>
        <end position="21"/>
    </location>
</feature>
<feature type="region of interest" description="Disordered" evidence="1">
    <location>
        <begin position="144"/>
        <end position="164"/>
    </location>
</feature>
<dbReference type="AlphaFoldDB" id="A0A9E2P1M2"/>
<evidence type="ECO:0008006" key="5">
    <source>
        <dbReference type="Google" id="ProtNLM"/>
    </source>
</evidence>
<reference evidence="3" key="2">
    <citation type="submission" date="2021-04" db="EMBL/GenBank/DDBJ databases">
        <authorList>
            <person name="Gilroy R."/>
        </authorList>
    </citation>
    <scope>NUCLEOTIDE SEQUENCE</scope>
    <source>
        <strain evidence="3">G3-2149</strain>
    </source>
</reference>
<feature type="compositionally biased region" description="Basic residues" evidence="1">
    <location>
        <begin position="153"/>
        <end position="164"/>
    </location>
</feature>
<accession>A0A9E2P1M2</accession>
<evidence type="ECO:0000313" key="3">
    <source>
        <dbReference type="EMBL" id="MBU3853882.1"/>
    </source>
</evidence>
<evidence type="ECO:0000256" key="2">
    <source>
        <dbReference type="SAM" id="SignalP"/>
    </source>
</evidence>
<reference evidence="3" key="1">
    <citation type="journal article" date="2021" name="PeerJ">
        <title>Extensive microbial diversity within the chicken gut microbiome revealed by metagenomics and culture.</title>
        <authorList>
            <person name="Gilroy R."/>
            <person name="Ravi A."/>
            <person name="Getino M."/>
            <person name="Pursley I."/>
            <person name="Horton D.L."/>
            <person name="Alikhan N.F."/>
            <person name="Baker D."/>
            <person name="Gharbi K."/>
            <person name="Hall N."/>
            <person name="Watson M."/>
            <person name="Adriaenssens E.M."/>
            <person name="Foster-Nyarko E."/>
            <person name="Jarju S."/>
            <person name="Secka A."/>
            <person name="Antonio M."/>
            <person name="Oren A."/>
            <person name="Chaudhuri R.R."/>
            <person name="La Ragione R."/>
            <person name="Hildebrand F."/>
            <person name="Pallen M.J."/>
        </authorList>
    </citation>
    <scope>NUCLEOTIDE SEQUENCE</scope>
    <source>
        <strain evidence="3">G3-2149</strain>
    </source>
</reference>
<protein>
    <recommendedName>
        <fullName evidence="5">DUF4890 domain-containing protein</fullName>
    </recommendedName>
</protein>
<dbReference type="EMBL" id="JAHLFU010000184">
    <property type="protein sequence ID" value="MBU3853882.1"/>
    <property type="molecule type" value="Genomic_DNA"/>
</dbReference>